<dbReference type="CDD" id="cd14852">
    <property type="entry name" value="LD-carboxypeptidase"/>
    <property type="match status" value="1"/>
</dbReference>
<name>A0ABT3JVF7_9XANT</name>
<dbReference type="InterPro" id="IPR003709">
    <property type="entry name" value="VanY-like_core_dom"/>
</dbReference>
<evidence type="ECO:0000313" key="2">
    <source>
        <dbReference type="EMBL" id="MCW4472464.1"/>
    </source>
</evidence>
<comment type="caution">
    <text evidence="2">The sequence shown here is derived from an EMBL/GenBank/DDBJ whole genome shotgun (WGS) entry which is preliminary data.</text>
</comment>
<organism evidence="2 3">
    <name type="scientific">Xanthomonas chitinilytica</name>
    <dbReference type="NCBI Taxonomy" id="2989819"/>
    <lineage>
        <taxon>Bacteria</taxon>
        <taxon>Pseudomonadati</taxon>
        <taxon>Pseudomonadota</taxon>
        <taxon>Gammaproteobacteria</taxon>
        <taxon>Lysobacterales</taxon>
        <taxon>Lysobacteraceae</taxon>
        <taxon>Xanthomonas</taxon>
    </lineage>
</organism>
<dbReference type="EMBL" id="JAPCHY010000005">
    <property type="protein sequence ID" value="MCW4472464.1"/>
    <property type="molecule type" value="Genomic_DNA"/>
</dbReference>
<dbReference type="RefSeq" id="WP_265127421.1">
    <property type="nucleotide sequence ID" value="NZ_JAPCHY010000005.1"/>
</dbReference>
<dbReference type="Gene3D" id="3.30.1380.10">
    <property type="match status" value="1"/>
</dbReference>
<dbReference type="InterPro" id="IPR009045">
    <property type="entry name" value="Zn_M74/Hedgehog-like"/>
</dbReference>
<dbReference type="InterPro" id="IPR058193">
    <property type="entry name" value="VanY/YodJ_core_dom"/>
</dbReference>
<dbReference type="InterPro" id="IPR052179">
    <property type="entry name" value="DD-CPase-like"/>
</dbReference>
<sequence length="270" mass="30078">MRPAPTRLLNTPEIELWPGGLLRARSNADARTLARARHVLRRKRDGRYLAALLPEGLLPLVTRLPREPGIDEALATLEDAVHGRRRAAPAPAVLPLQRLHEHLQRLGLDDGYGERTGLSLVAEPAVLQLAGFDRYRRPLWLSRGAARGWQRMQQSAALEGIALDAISGYRSHDYQLGIFERKLARGQSVEQILSVNAAPGYSEHHGGDALDIGTPGEPPAEESFERTPAFAWLRRHAGDFGFAMSYPRDNPHGIVYEPWHWRWAGARLSA</sequence>
<evidence type="ECO:0000313" key="3">
    <source>
        <dbReference type="Proteomes" id="UP001209922"/>
    </source>
</evidence>
<proteinExistence type="predicted"/>
<reference evidence="2 3" key="1">
    <citation type="submission" date="2022-10" db="EMBL/GenBank/DDBJ databases">
        <title>Xanthomonas sp. H13-6.</title>
        <authorList>
            <person name="Liu X."/>
            <person name="Deng Z."/>
            <person name="Jiang Y."/>
            <person name="Yu T."/>
            <person name="Ai J."/>
        </authorList>
    </citation>
    <scope>NUCLEOTIDE SEQUENCE [LARGE SCALE GENOMIC DNA]</scope>
    <source>
        <strain evidence="2 3">H13-6</strain>
    </source>
</reference>
<dbReference type="PANTHER" id="PTHR34385">
    <property type="entry name" value="D-ALANYL-D-ALANINE CARBOXYPEPTIDASE"/>
    <property type="match status" value="1"/>
</dbReference>
<keyword evidence="2" id="KW-0645">Protease</keyword>
<keyword evidence="2" id="KW-0121">Carboxypeptidase</keyword>
<dbReference type="PANTHER" id="PTHR34385:SF1">
    <property type="entry name" value="PEPTIDOGLYCAN L-ALANYL-D-GLUTAMATE ENDOPEPTIDASE CWLK"/>
    <property type="match status" value="1"/>
</dbReference>
<feature type="domain" description="D-alanyl-D-alanine carboxypeptidase-like core" evidence="1">
    <location>
        <begin position="141"/>
        <end position="265"/>
    </location>
</feature>
<protein>
    <submittedName>
        <fullName evidence="2">D-alanyl-D-alanine carboxypeptidase family protein</fullName>
    </submittedName>
</protein>
<evidence type="ECO:0000259" key="1">
    <source>
        <dbReference type="Pfam" id="PF02557"/>
    </source>
</evidence>
<dbReference type="Pfam" id="PF02557">
    <property type="entry name" value="VanY"/>
    <property type="match status" value="1"/>
</dbReference>
<accession>A0ABT3JVF7</accession>
<gene>
    <name evidence="2" type="ORF">OK345_08105</name>
</gene>
<dbReference type="Proteomes" id="UP001209922">
    <property type="component" value="Unassembled WGS sequence"/>
</dbReference>
<dbReference type="SUPFAM" id="SSF55166">
    <property type="entry name" value="Hedgehog/DD-peptidase"/>
    <property type="match status" value="1"/>
</dbReference>
<dbReference type="GO" id="GO:0004180">
    <property type="term" value="F:carboxypeptidase activity"/>
    <property type="evidence" value="ECO:0007669"/>
    <property type="project" value="UniProtKB-KW"/>
</dbReference>
<keyword evidence="2" id="KW-0378">Hydrolase</keyword>
<keyword evidence="3" id="KW-1185">Reference proteome</keyword>